<name>A0A6M7WHR4_RHILI</name>
<gene>
    <name evidence="2" type="ORF">EB235_20160</name>
</gene>
<dbReference type="EMBL" id="CP033367">
    <property type="protein sequence ID" value="QKD03520.1"/>
    <property type="molecule type" value="Genomic_DNA"/>
</dbReference>
<feature type="domain" description="DUF4145" evidence="1">
    <location>
        <begin position="37"/>
        <end position="129"/>
    </location>
</feature>
<proteinExistence type="predicted"/>
<dbReference type="Proteomes" id="UP000503017">
    <property type="component" value="Chromosome"/>
</dbReference>
<evidence type="ECO:0000313" key="2">
    <source>
        <dbReference type="EMBL" id="QKD03520.1"/>
    </source>
</evidence>
<accession>A0A6M7WHR4</accession>
<reference evidence="2 3" key="1">
    <citation type="submission" date="2018-10" db="EMBL/GenBank/DDBJ databases">
        <authorList>
            <person name="Perry B.J."/>
            <person name="Sullivan J.T."/>
            <person name="Murphy R.J.T."/>
            <person name="Ramsay J.P."/>
            <person name="Ronson C.W."/>
        </authorList>
    </citation>
    <scope>NUCLEOTIDE SEQUENCE [LARGE SCALE GENOMIC DNA]</scope>
    <source>
        <strain evidence="2 3">R88b</strain>
    </source>
</reference>
<organism evidence="2 3">
    <name type="scientific">Mesorhizobium loti R88b</name>
    <dbReference type="NCBI Taxonomy" id="935548"/>
    <lineage>
        <taxon>Bacteria</taxon>
        <taxon>Pseudomonadati</taxon>
        <taxon>Pseudomonadota</taxon>
        <taxon>Alphaproteobacteria</taxon>
        <taxon>Hyphomicrobiales</taxon>
        <taxon>Phyllobacteriaceae</taxon>
        <taxon>Mesorhizobium</taxon>
    </lineage>
</organism>
<dbReference type="InterPro" id="IPR025285">
    <property type="entry name" value="DUF4145"/>
</dbReference>
<sequence>MVTFDSTYYTPRQMFPAPPVFPLSTRLKKELAAHLRKAFELLWVDPASCANRIRVFLEFLMDHFEILRTDINAKGEEYDLKLYHRIERLEAKKPGHKKTFNALRNVGNYASHSGKAKFETLIDCFELVELIIADLVDGRQDRLDKMTARLSVKDGEF</sequence>
<dbReference type="AlphaFoldDB" id="A0A6M7WHR4"/>
<evidence type="ECO:0000313" key="3">
    <source>
        <dbReference type="Proteomes" id="UP000503017"/>
    </source>
</evidence>
<dbReference type="Pfam" id="PF13643">
    <property type="entry name" value="DUF4145"/>
    <property type="match status" value="1"/>
</dbReference>
<protein>
    <submittedName>
        <fullName evidence="2">DUF4145 domain-containing protein</fullName>
    </submittedName>
</protein>
<evidence type="ECO:0000259" key="1">
    <source>
        <dbReference type="Pfam" id="PF13643"/>
    </source>
</evidence>